<dbReference type="InterPro" id="IPR000007">
    <property type="entry name" value="Tubby_C"/>
</dbReference>
<dbReference type="InterPro" id="IPR035445">
    <property type="entry name" value="GYF-like_dom_sf"/>
</dbReference>
<feature type="compositionally biased region" description="Low complexity" evidence="4">
    <location>
        <begin position="90"/>
        <end position="114"/>
    </location>
</feature>
<dbReference type="OrthoDB" id="8775810at2759"/>
<name>A0A2R5GI17_9STRA</name>
<dbReference type="InterPro" id="IPR025659">
    <property type="entry name" value="Tubby-like_C"/>
</dbReference>
<evidence type="ECO:0000256" key="1">
    <source>
        <dbReference type="ARBA" id="ARBA00007129"/>
    </source>
</evidence>
<feature type="domain" description="SH3" evidence="5">
    <location>
        <begin position="5"/>
        <end position="67"/>
    </location>
</feature>
<dbReference type="SMART" id="SM00444">
    <property type="entry name" value="GYF"/>
    <property type="match status" value="1"/>
</dbReference>
<dbReference type="EMBL" id="BEYU01000032">
    <property type="protein sequence ID" value="GBG27514.1"/>
    <property type="molecule type" value="Genomic_DNA"/>
</dbReference>
<feature type="compositionally biased region" description="Low complexity" evidence="4">
    <location>
        <begin position="155"/>
        <end position="196"/>
    </location>
</feature>
<dbReference type="Pfam" id="PF01167">
    <property type="entry name" value="Tub"/>
    <property type="match status" value="1"/>
</dbReference>
<dbReference type="InterPro" id="IPR036028">
    <property type="entry name" value="SH3-like_dom_sf"/>
</dbReference>
<keyword evidence="2 3" id="KW-0728">SH3 domain</keyword>
<keyword evidence="8" id="KW-1185">Reference proteome</keyword>
<feature type="compositionally biased region" description="Low complexity" evidence="4">
    <location>
        <begin position="72"/>
        <end position="81"/>
    </location>
</feature>
<dbReference type="Gene3D" id="2.30.30.40">
    <property type="entry name" value="SH3 Domains"/>
    <property type="match status" value="1"/>
</dbReference>
<sequence length="743" mass="81699">MAHLEAGKIYVLEDDFHAEGEGEVTALKGQHVTVLEPEDPNNPGWIFVQLGDSSGFVPSDFLADADTQSTVSSMAASSSQYGGSGPPSQPQQQHQAPPPIGTGANFGSFSSAGGPPQAIGSQQAPPPPIGESYGYAQQQQQQQPQQQPPPPIGESYGYPQQQQQSSYGYPQQQQQQSQRGFGQQMMMSQGDSSYSGFSQNAPLSRVDSASANRAVADNEAKFKADQRLISLDLWKYREELLGGRADPPQPPGRRWFYRDFFEDLQGPFNSSEMKERLHKQYVKNDSKVLMETGFGELASKEEEVLCNLFRSPEAAFVEGPRLTQKGGSHWFFVGTDGEEMGPFSTPQMLSWYQSGYIGGELLVRLANGKSSMTPLKDVYPDPQNAFRAPPLLANFDPSAFPGQRTVVLTPPPRRSQERAPDPMMERVEIAEPDFSNTSSRSLSTQSSSAQLTASKPKSSSKPGVRIVYGDGFPSEFNGIPSPLNLKQNVYSSMLYTFVTRPLHPDANTVQCYIRRDIDGSHVNFNVYRLFLEETNTPILTAFRHHHTVHTFFDIKLNTTGKLQGNTTGLTIAHLELNFGGTSFLAHNNVPGHQGTPKDLAACTYEKNRVSSKGPRKMKVAIPAITDDAQFAAWKHDGGVKNSSMLNALKSISTKDLTVMINKPPTFNKAKGAYQLNFGGRVTRSSVKNFQLVDSLRDPDHKRVILQHGRVGVNKFTMDVQHPMSLMQGFAIALSSLHTKKSVN</sequence>
<protein>
    <submittedName>
        <fullName evidence="7">Tubby protein-like</fullName>
    </submittedName>
</protein>
<dbReference type="InterPro" id="IPR003169">
    <property type="entry name" value="GYF"/>
</dbReference>
<reference evidence="7 8" key="1">
    <citation type="submission" date="2017-12" db="EMBL/GenBank/DDBJ databases">
        <title>Sequencing, de novo assembly and annotation of complete genome of a new Thraustochytrid species, strain FCC1311.</title>
        <authorList>
            <person name="Sedici K."/>
            <person name="Godart F."/>
            <person name="Aiese Cigliano R."/>
            <person name="Sanseverino W."/>
            <person name="Barakat M."/>
            <person name="Ortet P."/>
            <person name="Marechal E."/>
            <person name="Cagnac O."/>
            <person name="Amato A."/>
        </authorList>
    </citation>
    <scope>NUCLEOTIDE SEQUENCE [LARGE SCALE GENOMIC DNA]</scope>
</reference>
<evidence type="ECO:0000313" key="8">
    <source>
        <dbReference type="Proteomes" id="UP000241890"/>
    </source>
</evidence>
<dbReference type="PROSITE" id="PS50829">
    <property type="entry name" value="GYF"/>
    <property type="match status" value="1"/>
</dbReference>
<feature type="domain" description="GYF" evidence="6">
    <location>
        <begin position="327"/>
        <end position="376"/>
    </location>
</feature>
<gene>
    <name evidence="7" type="ORF">FCC1311_037372</name>
</gene>
<evidence type="ECO:0000256" key="3">
    <source>
        <dbReference type="PROSITE-ProRule" id="PRU00192"/>
    </source>
</evidence>
<dbReference type="Pfam" id="PF02213">
    <property type="entry name" value="GYF"/>
    <property type="match status" value="1"/>
</dbReference>
<comment type="similarity">
    <text evidence="1">Belongs to the TUB family.</text>
</comment>
<feature type="region of interest" description="Disordered" evidence="4">
    <location>
        <begin position="68"/>
        <end position="201"/>
    </location>
</feature>
<dbReference type="SUPFAM" id="SSF54518">
    <property type="entry name" value="Tubby C-terminal domain-like"/>
    <property type="match status" value="1"/>
</dbReference>
<evidence type="ECO:0000256" key="2">
    <source>
        <dbReference type="ARBA" id="ARBA00022443"/>
    </source>
</evidence>
<feature type="compositionally biased region" description="Basic and acidic residues" evidence="4">
    <location>
        <begin position="414"/>
        <end position="429"/>
    </location>
</feature>
<dbReference type="PRINTS" id="PR01573">
    <property type="entry name" value="SUPERTUBBY"/>
</dbReference>
<dbReference type="PANTHER" id="PTHR16517">
    <property type="entry name" value="TUBBY-RELATED"/>
    <property type="match status" value="1"/>
</dbReference>
<dbReference type="SUPFAM" id="SSF55277">
    <property type="entry name" value="GYF domain"/>
    <property type="match status" value="2"/>
</dbReference>
<dbReference type="Proteomes" id="UP000241890">
    <property type="component" value="Unassembled WGS sequence"/>
</dbReference>
<dbReference type="SMART" id="SM00326">
    <property type="entry name" value="SH3"/>
    <property type="match status" value="1"/>
</dbReference>
<dbReference type="InParanoid" id="A0A2R5GI17"/>
<evidence type="ECO:0000259" key="6">
    <source>
        <dbReference type="PROSITE" id="PS50829"/>
    </source>
</evidence>
<organism evidence="7 8">
    <name type="scientific">Hondaea fermentalgiana</name>
    <dbReference type="NCBI Taxonomy" id="2315210"/>
    <lineage>
        <taxon>Eukaryota</taxon>
        <taxon>Sar</taxon>
        <taxon>Stramenopiles</taxon>
        <taxon>Bigyra</taxon>
        <taxon>Labyrinthulomycetes</taxon>
        <taxon>Thraustochytrida</taxon>
        <taxon>Thraustochytriidae</taxon>
        <taxon>Hondaea</taxon>
    </lineage>
</organism>
<dbReference type="Gene3D" id="3.30.1490.40">
    <property type="match status" value="2"/>
</dbReference>
<dbReference type="AlphaFoldDB" id="A0A2R5GI17"/>
<dbReference type="PANTHER" id="PTHR16517:SF7">
    <property type="entry name" value="PROTEIN KING TUBBY"/>
    <property type="match status" value="1"/>
</dbReference>
<evidence type="ECO:0000256" key="4">
    <source>
        <dbReference type="SAM" id="MobiDB-lite"/>
    </source>
</evidence>
<accession>A0A2R5GI17</accession>
<evidence type="ECO:0000259" key="5">
    <source>
        <dbReference type="PROSITE" id="PS50002"/>
    </source>
</evidence>
<dbReference type="Gene3D" id="3.20.90.10">
    <property type="entry name" value="Tubby Protein, Chain A"/>
    <property type="match status" value="1"/>
</dbReference>
<dbReference type="InterPro" id="IPR001452">
    <property type="entry name" value="SH3_domain"/>
</dbReference>
<feature type="compositionally biased region" description="Low complexity" evidence="4">
    <location>
        <begin position="435"/>
        <end position="454"/>
    </location>
</feature>
<dbReference type="SUPFAM" id="SSF50044">
    <property type="entry name" value="SH3-domain"/>
    <property type="match status" value="1"/>
</dbReference>
<feature type="region of interest" description="Disordered" evidence="4">
    <location>
        <begin position="402"/>
        <end position="464"/>
    </location>
</feature>
<proteinExistence type="inferred from homology"/>
<dbReference type="PROSITE" id="PS50002">
    <property type="entry name" value="SH3"/>
    <property type="match status" value="1"/>
</dbReference>
<evidence type="ECO:0000313" key="7">
    <source>
        <dbReference type="EMBL" id="GBG27514.1"/>
    </source>
</evidence>
<comment type="caution">
    <text evidence="7">The sequence shown here is derived from an EMBL/GenBank/DDBJ whole genome shotgun (WGS) entry which is preliminary data.</text>
</comment>